<reference evidence="2 3" key="1">
    <citation type="journal article" date="2005" name="Int. J. Syst. Evol. Microbiol.">
        <title>Halobacillus yeomjeoni sp. nov., isolated from a marine solar saltern in Korea.</title>
        <authorList>
            <person name="Yoon J.H."/>
            <person name="Kang S.J."/>
            <person name="Lee C.H."/>
            <person name="Oh H.W."/>
            <person name="Oh T.K."/>
        </authorList>
    </citation>
    <scope>NUCLEOTIDE SEQUENCE [LARGE SCALE GENOMIC DNA]</scope>
    <source>
        <strain evidence="2 3">KCTC 3957</strain>
    </source>
</reference>
<evidence type="ECO:0000313" key="2">
    <source>
        <dbReference type="EMBL" id="MBH0230498.1"/>
    </source>
</evidence>
<sequence length="282" mass="32399">MKIIRNEPLDCFLEEVESLLLQNEAANNLPIGILNQMKQDPSKLHLKRIRIADGNTTVFLALRTPPHYWILPFIKSMNPQHIRLLTTYLKKHDIEVPGVLGEERAVDVFVQEWQDVSSCRPELHMKQGIYRLRHLSPLKQQEGSLVEAGQADKPLVKQWLIEFGKQTNELIDEDRAQELAAQMVEAKRVHFLKRAGVYVSMVCRARETPNGATINGVFTPDQYKKKGYATQSVWALTKKLLDEGKSFCALYTDMENPTSNSIYRKIGYEWIGSSIVYKFIQN</sequence>
<dbReference type="SUPFAM" id="SSF55729">
    <property type="entry name" value="Acyl-CoA N-acyltransferases (Nat)"/>
    <property type="match status" value="1"/>
</dbReference>
<dbReference type="InterPro" id="IPR013653">
    <property type="entry name" value="GCN5-like_dom"/>
</dbReference>
<dbReference type="GO" id="GO:0016747">
    <property type="term" value="F:acyltransferase activity, transferring groups other than amino-acyl groups"/>
    <property type="evidence" value="ECO:0007669"/>
    <property type="project" value="InterPro"/>
</dbReference>
<gene>
    <name evidence="2" type="ORF">H0267_09770</name>
</gene>
<dbReference type="EMBL" id="JADZSC010000002">
    <property type="protein sequence ID" value="MBH0230498.1"/>
    <property type="molecule type" value="Genomic_DNA"/>
</dbReference>
<dbReference type="InterPro" id="IPR016181">
    <property type="entry name" value="Acyl_CoA_acyltransferase"/>
</dbReference>
<name>A0A931HVZ3_9BACI</name>
<protein>
    <submittedName>
        <fullName evidence="2">GNAT family N-acetyltransferase</fullName>
    </submittedName>
</protein>
<feature type="domain" description="N-acetyltransferase" evidence="1">
    <location>
        <begin position="143"/>
        <end position="282"/>
    </location>
</feature>
<dbReference type="Pfam" id="PF08445">
    <property type="entry name" value="FR47"/>
    <property type="match status" value="1"/>
</dbReference>
<evidence type="ECO:0000313" key="3">
    <source>
        <dbReference type="Proteomes" id="UP000614490"/>
    </source>
</evidence>
<comment type="caution">
    <text evidence="2">The sequence shown here is derived from an EMBL/GenBank/DDBJ whole genome shotgun (WGS) entry which is preliminary data.</text>
</comment>
<dbReference type="RefSeq" id="WP_197317130.1">
    <property type="nucleotide sequence ID" value="NZ_JADZSC010000002.1"/>
</dbReference>
<accession>A0A931HVZ3</accession>
<keyword evidence="3" id="KW-1185">Reference proteome</keyword>
<dbReference type="AlphaFoldDB" id="A0A931HVZ3"/>
<evidence type="ECO:0000259" key="1">
    <source>
        <dbReference type="PROSITE" id="PS51186"/>
    </source>
</evidence>
<dbReference type="PROSITE" id="PS51186">
    <property type="entry name" value="GNAT"/>
    <property type="match status" value="1"/>
</dbReference>
<organism evidence="2 3">
    <name type="scientific">Halobacillus yeomjeoni</name>
    <dbReference type="NCBI Taxonomy" id="311194"/>
    <lineage>
        <taxon>Bacteria</taxon>
        <taxon>Bacillati</taxon>
        <taxon>Bacillota</taxon>
        <taxon>Bacilli</taxon>
        <taxon>Bacillales</taxon>
        <taxon>Bacillaceae</taxon>
        <taxon>Halobacillus</taxon>
    </lineage>
</organism>
<proteinExistence type="predicted"/>
<dbReference type="InterPro" id="IPR000182">
    <property type="entry name" value="GNAT_dom"/>
</dbReference>
<dbReference type="Proteomes" id="UP000614490">
    <property type="component" value="Unassembled WGS sequence"/>
</dbReference>
<dbReference type="Gene3D" id="3.40.630.30">
    <property type="match status" value="1"/>
</dbReference>